<protein>
    <submittedName>
        <fullName evidence="3">Ribonuclease inhibitor</fullName>
    </submittedName>
</protein>
<dbReference type="Proteomes" id="UP000184128">
    <property type="component" value="Unassembled WGS sequence"/>
</dbReference>
<accession>A0A1M4SY39</accession>
<dbReference type="EMBL" id="FQUF01000004">
    <property type="protein sequence ID" value="SHE37084.1"/>
    <property type="molecule type" value="Genomic_DNA"/>
</dbReference>
<evidence type="ECO:0000256" key="1">
    <source>
        <dbReference type="ARBA" id="ARBA00006845"/>
    </source>
</evidence>
<dbReference type="SUPFAM" id="SSF52038">
    <property type="entry name" value="Barstar-related"/>
    <property type="match status" value="1"/>
</dbReference>
<keyword evidence="4" id="KW-1185">Reference proteome</keyword>
<feature type="domain" description="Barstar (barnase inhibitor)" evidence="2">
    <location>
        <begin position="1"/>
        <end position="85"/>
    </location>
</feature>
<dbReference type="AlphaFoldDB" id="A0A1M4SY39"/>
<dbReference type="STRING" id="1121025.SAMN02745249_00288"/>
<organism evidence="3 4">
    <name type="scientific">Atopostipes suicloacalis DSM 15692</name>
    <dbReference type="NCBI Taxonomy" id="1121025"/>
    <lineage>
        <taxon>Bacteria</taxon>
        <taxon>Bacillati</taxon>
        <taxon>Bacillota</taxon>
        <taxon>Bacilli</taxon>
        <taxon>Lactobacillales</taxon>
        <taxon>Carnobacteriaceae</taxon>
        <taxon>Atopostipes</taxon>
    </lineage>
</organism>
<dbReference type="InterPro" id="IPR000468">
    <property type="entry name" value="Barstar"/>
</dbReference>
<comment type="similarity">
    <text evidence="1">Belongs to the barstar family.</text>
</comment>
<dbReference type="Gene3D" id="3.30.370.10">
    <property type="entry name" value="Barstar-like"/>
    <property type="match status" value="1"/>
</dbReference>
<dbReference type="OrthoDB" id="7575400at2"/>
<proteinExistence type="inferred from homology"/>
<evidence type="ECO:0000313" key="3">
    <source>
        <dbReference type="EMBL" id="SHE37084.1"/>
    </source>
</evidence>
<evidence type="ECO:0000313" key="4">
    <source>
        <dbReference type="Proteomes" id="UP000184128"/>
    </source>
</evidence>
<dbReference type="RefSeq" id="WP_073295165.1">
    <property type="nucleotide sequence ID" value="NZ_FQUF01000004.1"/>
</dbReference>
<dbReference type="Pfam" id="PF01337">
    <property type="entry name" value="Barstar"/>
    <property type="match status" value="1"/>
</dbReference>
<sequence length="97" mass="11267">MKIMVIDGDFMVTKDLMYAHLNRVFSFPKYFGSNLDALWDVLNESSEPTVVEFTHVNAVIEHLGKYGEKLVSIFHQLDEENEFYTVNFYPGEIKANK</sequence>
<name>A0A1M4SY39_9LACT</name>
<evidence type="ECO:0000259" key="2">
    <source>
        <dbReference type="Pfam" id="PF01337"/>
    </source>
</evidence>
<gene>
    <name evidence="3" type="ORF">SAMN02745249_00288</name>
</gene>
<dbReference type="InterPro" id="IPR035905">
    <property type="entry name" value="Barstar-like_sf"/>
</dbReference>
<reference evidence="4" key="1">
    <citation type="submission" date="2016-11" db="EMBL/GenBank/DDBJ databases">
        <authorList>
            <person name="Varghese N."/>
            <person name="Submissions S."/>
        </authorList>
    </citation>
    <scope>NUCLEOTIDE SEQUENCE [LARGE SCALE GENOMIC DNA]</scope>
    <source>
        <strain evidence="4">DSM 15692</strain>
    </source>
</reference>